<organism evidence="12 13">
    <name type="scientific">Canariomyces notabilis</name>
    <dbReference type="NCBI Taxonomy" id="2074819"/>
    <lineage>
        <taxon>Eukaryota</taxon>
        <taxon>Fungi</taxon>
        <taxon>Dikarya</taxon>
        <taxon>Ascomycota</taxon>
        <taxon>Pezizomycotina</taxon>
        <taxon>Sordariomycetes</taxon>
        <taxon>Sordariomycetidae</taxon>
        <taxon>Sordariales</taxon>
        <taxon>Chaetomiaceae</taxon>
        <taxon>Canariomyces</taxon>
    </lineage>
</organism>
<evidence type="ECO:0000256" key="9">
    <source>
        <dbReference type="SAM" id="Phobius"/>
    </source>
</evidence>
<dbReference type="Pfam" id="PF01105">
    <property type="entry name" value="EMP24_GP25L"/>
    <property type="match status" value="1"/>
</dbReference>
<evidence type="ECO:0000256" key="10">
    <source>
        <dbReference type="SAM" id="SignalP"/>
    </source>
</evidence>
<evidence type="ECO:0000256" key="2">
    <source>
        <dbReference type="ARBA" id="ARBA00007104"/>
    </source>
</evidence>
<dbReference type="GO" id="GO:0016020">
    <property type="term" value="C:membrane"/>
    <property type="evidence" value="ECO:0007669"/>
    <property type="project" value="UniProtKB-SubCell"/>
</dbReference>
<evidence type="ECO:0000259" key="11">
    <source>
        <dbReference type="PROSITE" id="PS50866"/>
    </source>
</evidence>
<evidence type="ECO:0000313" key="13">
    <source>
        <dbReference type="Proteomes" id="UP001302812"/>
    </source>
</evidence>
<dbReference type="SMART" id="SM01190">
    <property type="entry name" value="EMP24_GP25L"/>
    <property type="match status" value="1"/>
</dbReference>
<dbReference type="PANTHER" id="PTHR22811">
    <property type="entry name" value="TRANSMEMBRANE EMP24 DOMAIN-CONTAINING PROTEIN"/>
    <property type="match status" value="1"/>
</dbReference>
<comment type="caution">
    <text evidence="12">The sequence shown here is derived from an EMBL/GenBank/DDBJ whole genome shotgun (WGS) entry which is preliminary data.</text>
</comment>
<evidence type="ECO:0000256" key="7">
    <source>
        <dbReference type="ARBA" id="ARBA00037847"/>
    </source>
</evidence>
<evidence type="ECO:0000256" key="1">
    <source>
        <dbReference type="ARBA" id="ARBA00004479"/>
    </source>
</evidence>
<comment type="similarity">
    <text evidence="2 8">Belongs to the EMP24/GP25L family.</text>
</comment>
<gene>
    <name evidence="12" type="ORF">N656DRAFT_776698</name>
</gene>
<evidence type="ECO:0000256" key="5">
    <source>
        <dbReference type="ARBA" id="ARBA00022989"/>
    </source>
</evidence>
<proteinExistence type="inferred from homology"/>
<comment type="subcellular location">
    <subcellularLocation>
        <location evidence="7">Endomembrane system</location>
        <topology evidence="7">Single-pass membrane protein</topology>
    </subcellularLocation>
    <subcellularLocation>
        <location evidence="1 8">Membrane</location>
        <topology evidence="1 8">Single-pass type I membrane protein</topology>
    </subcellularLocation>
</comment>
<dbReference type="GO" id="GO:0012505">
    <property type="term" value="C:endomembrane system"/>
    <property type="evidence" value="ECO:0007669"/>
    <property type="project" value="UniProtKB-SubCell"/>
</dbReference>
<reference evidence="12" key="1">
    <citation type="journal article" date="2023" name="Mol. Phylogenet. Evol.">
        <title>Genome-scale phylogeny and comparative genomics of the fungal order Sordariales.</title>
        <authorList>
            <person name="Hensen N."/>
            <person name="Bonometti L."/>
            <person name="Westerberg I."/>
            <person name="Brannstrom I.O."/>
            <person name="Guillou S."/>
            <person name="Cros-Aarteil S."/>
            <person name="Calhoun S."/>
            <person name="Haridas S."/>
            <person name="Kuo A."/>
            <person name="Mondo S."/>
            <person name="Pangilinan J."/>
            <person name="Riley R."/>
            <person name="LaButti K."/>
            <person name="Andreopoulos B."/>
            <person name="Lipzen A."/>
            <person name="Chen C."/>
            <person name="Yan M."/>
            <person name="Daum C."/>
            <person name="Ng V."/>
            <person name="Clum A."/>
            <person name="Steindorff A."/>
            <person name="Ohm R.A."/>
            <person name="Martin F."/>
            <person name="Silar P."/>
            <person name="Natvig D.O."/>
            <person name="Lalanne C."/>
            <person name="Gautier V."/>
            <person name="Ament-Velasquez S.L."/>
            <person name="Kruys A."/>
            <person name="Hutchinson M.I."/>
            <person name="Powell A.J."/>
            <person name="Barry K."/>
            <person name="Miller A.N."/>
            <person name="Grigoriev I.V."/>
            <person name="Debuchy R."/>
            <person name="Gladieux P."/>
            <person name="Hiltunen Thoren M."/>
            <person name="Johannesson H."/>
        </authorList>
    </citation>
    <scope>NUCLEOTIDE SEQUENCE</scope>
    <source>
        <strain evidence="12">CBS 508.74</strain>
    </source>
</reference>
<protein>
    <recommendedName>
        <fullName evidence="11">GOLD domain-containing protein</fullName>
    </recommendedName>
</protein>
<dbReference type="SUPFAM" id="SSF101576">
    <property type="entry name" value="Supernatant protein factor (SPF), C-terminal domain"/>
    <property type="match status" value="1"/>
</dbReference>
<dbReference type="RefSeq" id="XP_064672111.1">
    <property type="nucleotide sequence ID" value="XM_064814687.1"/>
</dbReference>
<accession>A0AAN6TI28</accession>
<dbReference type="InterPro" id="IPR015720">
    <property type="entry name" value="Emp24-like"/>
</dbReference>
<dbReference type="InterPro" id="IPR009038">
    <property type="entry name" value="GOLD_dom"/>
</dbReference>
<feature type="domain" description="GOLD" evidence="11">
    <location>
        <begin position="32"/>
        <end position="115"/>
    </location>
</feature>
<dbReference type="GeneID" id="89938812"/>
<dbReference type="InterPro" id="IPR036598">
    <property type="entry name" value="GOLD_dom_sf"/>
</dbReference>
<name>A0AAN6TI28_9PEZI</name>
<keyword evidence="6 9" id="KW-0472">Membrane</keyword>
<dbReference type="Proteomes" id="UP001302812">
    <property type="component" value="Unassembled WGS sequence"/>
</dbReference>
<dbReference type="AlphaFoldDB" id="A0AAN6TI28"/>
<evidence type="ECO:0000256" key="3">
    <source>
        <dbReference type="ARBA" id="ARBA00022692"/>
    </source>
</evidence>
<keyword evidence="4 10" id="KW-0732">Signal</keyword>
<keyword evidence="13" id="KW-1185">Reference proteome</keyword>
<sequence length="210" mass="23921">MQLPLLSYGLWAMLAAQVIATALTYQLNANEKACFYTATTQPDVKIAFYFAVQSGGSFDIDYEVTGPNNKFIMQGQKERQGDFVFTAREVGEYKFCFNNEMSTFADKFVDFEISVENEARVTLPSKPGTAPEQTSMLEESLFKISGQLSTITRNQKYFRTRENRNFSTVRSTEKRIINFSLIQILLVVCMGALQVFIVRFFFQGARKGYV</sequence>
<evidence type="ECO:0000256" key="6">
    <source>
        <dbReference type="ARBA" id="ARBA00023136"/>
    </source>
</evidence>
<evidence type="ECO:0000256" key="8">
    <source>
        <dbReference type="RuleBase" id="RU003827"/>
    </source>
</evidence>
<evidence type="ECO:0000313" key="12">
    <source>
        <dbReference type="EMBL" id="KAK4114541.1"/>
    </source>
</evidence>
<feature type="chain" id="PRO_5042960310" description="GOLD domain-containing protein" evidence="10">
    <location>
        <begin position="21"/>
        <end position="210"/>
    </location>
</feature>
<reference evidence="12" key="2">
    <citation type="submission" date="2023-05" db="EMBL/GenBank/DDBJ databases">
        <authorList>
            <consortium name="Lawrence Berkeley National Laboratory"/>
            <person name="Steindorff A."/>
            <person name="Hensen N."/>
            <person name="Bonometti L."/>
            <person name="Westerberg I."/>
            <person name="Brannstrom I.O."/>
            <person name="Guillou S."/>
            <person name="Cros-Aarteil S."/>
            <person name="Calhoun S."/>
            <person name="Haridas S."/>
            <person name="Kuo A."/>
            <person name="Mondo S."/>
            <person name="Pangilinan J."/>
            <person name="Riley R."/>
            <person name="Labutti K."/>
            <person name="Andreopoulos B."/>
            <person name="Lipzen A."/>
            <person name="Chen C."/>
            <person name="Yanf M."/>
            <person name="Daum C."/>
            <person name="Ng V."/>
            <person name="Clum A."/>
            <person name="Ohm R."/>
            <person name="Martin F."/>
            <person name="Silar P."/>
            <person name="Natvig D."/>
            <person name="Lalanne C."/>
            <person name="Gautier V."/>
            <person name="Ament-Velasquez S.L."/>
            <person name="Kruys A."/>
            <person name="Hutchinson M.I."/>
            <person name="Powell A.J."/>
            <person name="Barry K."/>
            <person name="Miller A.N."/>
            <person name="Grigoriev I.V."/>
            <person name="Debuchy R."/>
            <person name="Gladieux P."/>
            <person name="Thoren M.H."/>
            <person name="Johannesson H."/>
        </authorList>
    </citation>
    <scope>NUCLEOTIDE SEQUENCE</scope>
    <source>
        <strain evidence="12">CBS 508.74</strain>
    </source>
</reference>
<evidence type="ECO:0000256" key="4">
    <source>
        <dbReference type="ARBA" id="ARBA00022729"/>
    </source>
</evidence>
<feature type="signal peptide" evidence="10">
    <location>
        <begin position="1"/>
        <end position="20"/>
    </location>
</feature>
<keyword evidence="3 8" id="KW-0812">Transmembrane</keyword>
<dbReference type="EMBL" id="MU853336">
    <property type="protein sequence ID" value="KAK4114541.1"/>
    <property type="molecule type" value="Genomic_DNA"/>
</dbReference>
<keyword evidence="5 9" id="KW-1133">Transmembrane helix</keyword>
<feature type="transmembrane region" description="Helical" evidence="9">
    <location>
        <begin position="181"/>
        <end position="202"/>
    </location>
</feature>
<dbReference type="PROSITE" id="PS50866">
    <property type="entry name" value="GOLD"/>
    <property type="match status" value="1"/>
</dbReference>